<dbReference type="STRING" id="856793.MICA_784"/>
<dbReference type="EMBL" id="CP002382">
    <property type="protein sequence ID" value="AEP09118.1"/>
    <property type="molecule type" value="Genomic_DNA"/>
</dbReference>
<evidence type="ECO:0000313" key="6">
    <source>
        <dbReference type="Proteomes" id="UP000009286"/>
    </source>
</evidence>
<evidence type="ECO:0000256" key="3">
    <source>
        <dbReference type="ARBA" id="ARBA00022777"/>
    </source>
</evidence>
<gene>
    <name evidence="5" type="ordered locus">MICA_784</name>
</gene>
<dbReference type="PROSITE" id="PS00584">
    <property type="entry name" value="PFKB_KINASES_2"/>
    <property type="match status" value="1"/>
</dbReference>
<accession>G2KQI2</accession>
<dbReference type="SUPFAM" id="SSF53613">
    <property type="entry name" value="Ribokinase-like"/>
    <property type="match status" value="1"/>
</dbReference>
<dbReference type="InterPro" id="IPR029056">
    <property type="entry name" value="Ribokinase-like"/>
</dbReference>
<dbReference type="KEGG" id="mai:MICA_784"/>
<proteinExistence type="inferred from homology"/>
<name>G2KQI2_MICAA</name>
<dbReference type="InterPro" id="IPR052700">
    <property type="entry name" value="Carb_kinase_PfkB-like"/>
</dbReference>
<keyword evidence="2" id="KW-0808">Transferase</keyword>
<keyword evidence="6" id="KW-1185">Reference proteome</keyword>
<dbReference type="Gene3D" id="3.30.1110.10">
    <property type="match status" value="1"/>
</dbReference>
<keyword evidence="3 5" id="KW-0418">Kinase</keyword>
<comment type="similarity">
    <text evidence="1">Belongs to the carbohydrate kinase PfkB family.</text>
</comment>
<dbReference type="Proteomes" id="UP000009286">
    <property type="component" value="Chromosome"/>
</dbReference>
<dbReference type="InterPro" id="IPR002173">
    <property type="entry name" value="Carboh/pur_kinase_PfkB_CS"/>
</dbReference>
<evidence type="ECO:0000256" key="2">
    <source>
        <dbReference type="ARBA" id="ARBA00022679"/>
    </source>
</evidence>
<dbReference type="GO" id="GO:0016301">
    <property type="term" value="F:kinase activity"/>
    <property type="evidence" value="ECO:0007669"/>
    <property type="project" value="UniProtKB-KW"/>
</dbReference>
<dbReference type="Pfam" id="PF00294">
    <property type="entry name" value="PfkB"/>
    <property type="match status" value="1"/>
</dbReference>
<evidence type="ECO:0000259" key="4">
    <source>
        <dbReference type="Pfam" id="PF00294"/>
    </source>
</evidence>
<evidence type="ECO:0000256" key="1">
    <source>
        <dbReference type="ARBA" id="ARBA00010688"/>
    </source>
</evidence>
<dbReference type="eggNOG" id="COG0524">
    <property type="taxonomic scope" value="Bacteria"/>
</dbReference>
<dbReference type="Gene3D" id="3.40.1190.20">
    <property type="match status" value="1"/>
</dbReference>
<dbReference type="AlphaFoldDB" id="G2KQI2"/>
<protein>
    <submittedName>
        <fullName evidence="5">PfkB carbohydrate kinase family protein</fullName>
    </submittedName>
</protein>
<evidence type="ECO:0000313" key="5">
    <source>
        <dbReference type="EMBL" id="AEP09118.1"/>
    </source>
</evidence>
<sequence>MTRKIKPLNPLKDKDQPLMSSRSLDVVAIGNAIVDVLAHTDDAFIQSQADAGMIKGAMALIEQSRAVELYGLMNDTVERSGGSAGNTIAGVASFGGKGAYIGKVADDTLGQVFRKEMRDMGVVYNTTPLIVGAPTARCLVFVTPDAQRTMNTYLGACLELGVDDLDSSLIQNAQVTYLEGYMFDPEQAKAMFRAAADIAHKSGNRVALSLSDPFCVDRHREDFQNFVENHTDILFANEAEIISLYQTETFEQAAKIVAGKVGIAALTRSEKGSVIVADGEFIEIAAAPVAQLMDTTGAGDQYAAGFLYGLTQGMDMQMCGQLGSLAAAEVISHMGPRPEMAYADFVTKIAKAA</sequence>
<organism evidence="5 6">
    <name type="scientific">Micavibrio aeruginosavorus (strain ARL-13)</name>
    <dbReference type="NCBI Taxonomy" id="856793"/>
    <lineage>
        <taxon>Bacteria</taxon>
        <taxon>Pseudomonadati</taxon>
        <taxon>Bdellovibrionota</taxon>
        <taxon>Bdellovibrionia</taxon>
        <taxon>Bdellovibrionales</taxon>
        <taxon>Pseudobdellovibrionaceae</taxon>
        <taxon>Micavibrio</taxon>
    </lineage>
</organism>
<feature type="domain" description="Carbohydrate kinase PfkB" evidence="4">
    <location>
        <begin position="67"/>
        <end position="337"/>
    </location>
</feature>
<dbReference type="OrthoDB" id="9813569at2"/>
<dbReference type="HOGENOM" id="CLU_027634_5_1_5"/>
<dbReference type="InterPro" id="IPR011611">
    <property type="entry name" value="PfkB_dom"/>
</dbReference>
<reference evidence="5 6" key="1">
    <citation type="journal article" date="2011" name="BMC Genomics">
        <title>Genomic insights into an obligate epibiotic bacterial predator: Micavibrio aeruginosavorus ARL-13.</title>
        <authorList>
            <person name="Wang Z."/>
            <person name="Kadouri D."/>
            <person name="Wu M."/>
        </authorList>
    </citation>
    <scope>NUCLEOTIDE SEQUENCE [LARGE SCALE GENOMIC DNA]</scope>
    <source>
        <strain evidence="5 6">ARL-13</strain>
    </source>
</reference>
<dbReference type="CDD" id="cd01168">
    <property type="entry name" value="adenosine_kinase"/>
    <property type="match status" value="1"/>
</dbReference>
<dbReference type="PANTHER" id="PTHR43320:SF3">
    <property type="entry name" value="CARBOHYDRATE KINASE PFKB DOMAIN-CONTAINING PROTEIN"/>
    <property type="match status" value="1"/>
</dbReference>
<dbReference type="PANTHER" id="PTHR43320">
    <property type="entry name" value="SUGAR KINASE"/>
    <property type="match status" value="1"/>
</dbReference>